<dbReference type="AlphaFoldDB" id="A0A015J1X7"/>
<feature type="transmembrane region" description="Helical" evidence="1">
    <location>
        <begin position="12"/>
        <end position="29"/>
    </location>
</feature>
<keyword evidence="1" id="KW-0472">Membrane</keyword>
<evidence type="ECO:0000256" key="1">
    <source>
        <dbReference type="SAM" id="Phobius"/>
    </source>
</evidence>
<dbReference type="HOGENOM" id="CLU_717944_0_0_1"/>
<reference evidence="2 3" key="1">
    <citation type="submission" date="2014-02" db="EMBL/GenBank/DDBJ databases">
        <title>Single nucleus genome sequencing reveals high similarity among nuclei of an endomycorrhizal fungus.</title>
        <authorList>
            <person name="Lin K."/>
            <person name="Geurts R."/>
            <person name="Zhang Z."/>
            <person name="Limpens E."/>
            <person name="Saunders D.G."/>
            <person name="Mu D."/>
            <person name="Pang E."/>
            <person name="Cao H."/>
            <person name="Cha H."/>
            <person name="Lin T."/>
            <person name="Zhou Q."/>
            <person name="Shang Y."/>
            <person name="Li Y."/>
            <person name="Ivanov S."/>
            <person name="Sharma T."/>
            <person name="Velzen R.V."/>
            <person name="Ruijter N.D."/>
            <person name="Aanen D.K."/>
            <person name="Win J."/>
            <person name="Kamoun S."/>
            <person name="Bisseling T."/>
            <person name="Huang S."/>
        </authorList>
    </citation>
    <scope>NUCLEOTIDE SEQUENCE [LARGE SCALE GENOMIC DNA]</scope>
    <source>
        <strain evidence="3">DAOM197198w</strain>
    </source>
</reference>
<evidence type="ECO:0008006" key="4">
    <source>
        <dbReference type="Google" id="ProtNLM"/>
    </source>
</evidence>
<organism evidence="2 3">
    <name type="scientific">Rhizophagus irregularis (strain DAOM 197198w)</name>
    <name type="common">Glomus intraradices</name>
    <dbReference type="NCBI Taxonomy" id="1432141"/>
    <lineage>
        <taxon>Eukaryota</taxon>
        <taxon>Fungi</taxon>
        <taxon>Fungi incertae sedis</taxon>
        <taxon>Mucoromycota</taxon>
        <taxon>Glomeromycotina</taxon>
        <taxon>Glomeromycetes</taxon>
        <taxon>Glomerales</taxon>
        <taxon>Glomeraceae</taxon>
        <taxon>Rhizophagus</taxon>
    </lineage>
</organism>
<evidence type="ECO:0000313" key="3">
    <source>
        <dbReference type="Proteomes" id="UP000022910"/>
    </source>
</evidence>
<dbReference type="EMBL" id="JEMT01023923">
    <property type="protein sequence ID" value="EXX63507.1"/>
    <property type="molecule type" value="Genomic_DNA"/>
</dbReference>
<gene>
    <name evidence="2" type="ORF">RirG_151760</name>
</gene>
<sequence length="385" mass="42493">MKLLSQTQVSNFCFIIFFLLLYLNVLIVAKEEQEINIDASSKWGQIMSNLPADEFTDDINIDSLTTQELTDWAKGIAQKCLQGKASSVHSIDELTPPESAKSLASQMKYKNKPSHASLEEQTFYTTADKQIEIEKTLLILDKIYDSVEVVPYFRAEEDFSPNAPNYAPLQTILSSIAIRSVQSFDNYILPSICSTTNTSFHRLADRTIFYNSLSAGLSSAVISHVSKGLKIDVLIDIISTLALQLHMVKSIASLGGLDINDDAVRTLIYLCIVSDGIKSSITGTAKELAIIIMRKMVVDKIPKSALKSINKRVAMKLLSKEVGDKGIINFALLIPFVGELVTFVSDSLATYSIGQVAKYVFCPMDDQNEKENTDSPPPYPGRIGL</sequence>
<dbReference type="Proteomes" id="UP000022910">
    <property type="component" value="Unassembled WGS sequence"/>
</dbReference>
<name>A0A015J1X7_RHIIW</name>
<dbReference type="OrthoDB" id="2432893at2759"/>
<dbReference type="STRING" id="1432141.A0A015J1X7"/>
<keyword evidence="3" id="KW-1185">Reference proteome</keyword>
<keyword evidence="1" id="KW-0812">Transmembrane</keyword>
<protein>
    <recommendedName>
        <fullName evidence="4">Ecsc family protein</fullName>
    </recommendedName>
</protein>
<evidence type="ECO:0000313" key="2">
    <source>
        <dbReference type="EMBL" id="EXX63507.1"/>
    </source>
</evidence>
<accession>A0A015J1X7</accession>
<comment type="caution">
    <text evidence="2">The sequence shown here is derived from an EMBL/GenBank/DDBJ whole genome shotgun (WGS) entry which is preliminary data.</text>
</comment>
<keyword evidence="1" id="KW-1133">Transmembrane helix</keyword>
<proteinExistence type="predicted"/>